<feature type="transmembrane region" description="Helical" evidence="2">
    <location>
        <begin position="146"/>
        <end position="170"/>
    </location>
</feature>
<sequence>MPNAPEPGRGGTPKRPGFDPREPRGERSDARRAAGPDDEATESYPLVPGDSETETVVFNKQGPDDDPGSDPDDQQSGERRYTAPGFDAKETMVISTAAEPATEVFRSPPGHEEPTAQFGVASKSAAPQSIPPRLGATLRTSRQFNWGWVLALVVLVLALAAIAILGTVLLTRTNHPKSSPDDPVRHTIDSSEVAVQRDHPVVFGVDQVGFRGKSWLRLAPE</sequence>
<feature type="region of interest" description="Disordered" evidence="1">
    <location>
        <begin position="100"/>
        <end position="130"/>
    </location>
</feature>
<feature type="compositionally biased region" description="Basic and acidic residues" evidence="1">
    <location>
        <begin position="16"/>
        <end position="35"/>
    </location>
</feature>
<dbReference type="Proteomes" id="UP000467105">
    <property type="component" value="Chromosome"/>
</dbReference>
<gene>
    <name evidence="3" type="ORF">MPRM_34010</name>
</gene>
<feature type="region of interest" description="Disordered" evidence="1">
    <location>
        <begin position="1"/>
        <end position="87"/>
    </location>
</feature>
<evidence type="ECO:0000313" key="4">
    <source>
        <dbReference type="Proteomes" id="UP000467105"/>
    </source>
</evidence>
<keyword evidence="2" id="KW-1133">Transmembrane helix</keyword>
<accession>A0A7I7YWD5</accession>
<keyword evidence="2" id="KW-0472">Membrane</keyword>
<evidence type="ECO:0000256" key="1">
    <source>
        <dbReference type="SAM" id="MobiDB-lite"/>
    </source>
</evidence>
<dbReference type="EMBL" id="AP022614">
    <property type="protein sequence ID" value="BBZ46120.1"/>
    <property type="molecule type" value="Genomic_DNA"/>
</dbReference>
<dbReference type="AlphaFoldDB" id="A0A7I7YWD5"/>
<proteinExistence type="predicted"/>
<reference evidence="3 4" key="1">
    <citation type="journal article" date="2019" name="Emerg. Microbes Infect.">
        <title>Comprehensive subspecies identification of 175 nontuberculous mycobacteria species based on 7547 genomic profiles.</title>
        <authorList>
            <person name="Matsumoto Y."/>
            <person name="Kinjo T."/>
            <person name="Motooka D."/>
            <person name="Nabeya D."/>
            <person name="Jung N."/>
            <person name="Uechi K."/>
            <person name="Horii T."/>
            <person name="Iida T."/>
            <person name="Fujita J."/>
            <person name="Nakamura S."/>
        </authorList>
    </citation>
    <scope>NUCLEOTIDE SEQUENCE [LARGE SCALE GENOMIC DNA]</scope>
    <source>
        <strain evidence="3 4">JCM 14742</strain>
    </source>
</reference>
<feature type="compositionally biased region" description="Acidic residues" evidence="1">
    <location>
        <begin position="64"/>
        <end position="75"/>
    </location>
</feature>
<keyword evidence="2" id="KW-0812">Transmembrane</keyword>
<evidence type="ECO:0000256" key="2">
    <source>
        <dbReference type="SAM" id="Phobius"/>
    </source>
</evidence>
<protein>
    <submittedName>
        <fullName evidence="3">Uncharacterized protein</fullName>
    </submittedName>
</protein>
<evidence type="ECO:0000313" key="3">
    <source>
        <dbReference type="EMBL" id="BBZ46120.1"/>
    </source>
</evidence>
<organism evidence="3 4">
    <name type="scientific">Mycobacterium parmense</name>
    <dbReference type="NCBI Taxonomy" id="185642"/>
    <lineage>
        <taxon>Bacteria</taxon>
        <taxon>Bacillati</taxon>
        <taxon>Actinomycetota</taxon>
        <taxon>Actinomycetes</taxon>
        <taxon>Mycobacteriales</taxon>
        <taxon>Mycobacteriaceae</taxon>
        <taxon>Mycobacterium</taxon>
        <taxon>Mycobacterium simiae complex</taxon>
    </lineage>
</organism>
<keyword evidence="4" id="KW-1185">Reference proteome</keyword>
<dbReference type="OrthoDB" id="4485830at2"/>
<name>A0A7I7YWD5_9MYCO</name>